<dbReference type="Proteomes" id="UP000031246">
    <property type="component" value="Unassembled WGS sequence"/>
</dbReference>
<reference evidence="2 3" key="1">
    <citation type="submission" date="2014-10" db="EMBL/GenBank/DDBJ databases">
        <title>Pedobacter Kyungheensis.</title>
        <authorList>
            <person name="Anderson B.M."/>
            <person name="Newman J.D."/>
        </authorList>
    </citation>
    <scope>NUCLEOTIDE SEQUENCE [LARGE SCALE GENOMIC DNA]</scope>
    <source>
        <strain evidence="2 3">KACC 16221</strain>
    </source>
</reference>
<keyword evidence="1" id="KW-1133">Transmembrane helix</keyword>
<keyword evidence="1" id="KW-0812">Transmembrane</keyword>
<feature type="transmembrane region" description="Helical" evidence="1">
    <location>
        <begin position="30"/>
        <end position="46"/>
    </location>
</feature>
<dbReference type="AlphaFoldDB" id="A0A0C1DA68"/>
<comment type="caution">
    <text evidence="2">The sequence shown here is derived from an EMBL/GenBank/DDBJ whole genome shotgun (WGS) entry which is preliminary data.</text>
</comment>
<evidence type="ECO:0000256" key="1">
    <source>
        <dbReference type="SAM" id="Phobius"/>
    </source>
</evidence>
<protein>
    <submittedName>
        <fullName evidence="2">Uncharacterized protein</fullName>
    </submittedName>
</protein>
<sequence>MENKTSKFGTSAFLICVVSCTNMPYFLKYPLLLVAAISLVIGIYQYQKTFKSMAKPADQAK</sequence>
<dbReference type="EMBL" id="JSYN01000039">
    <property type="protein sequence ID" value="KIA90830.1"/>
    <property type="molecule type" value="Genomic_DNA"/>
</dbReference>
<name>A0A0C1DA68_9SPHI</name>
<evidence type="ECO:0000313" key="3">
    <source>
        <dbReference type="Proteomes" id="UP000031246"/>
    </source>
</evidence>
<dbReference type="RefSeq" id="WP_039482255.1">
    <property type="nucleotide sequence ID" value="NZ_JSYN01000039.1"/>
</dbReference>
<gene>
    <name evidence="2" type="ORF">OC25_24440</name>
</gene>
<keyword evidence="3" id="KW-1185">Reference proteome</keyword>
<proteinExistence type="predicted"/>
<keyword evidence="1" id="KW-0472">Membrane</keyword>
<organism evidence="2 3">
    <name type="scientific">Pedobacter kyungheensis</name>
    <dbReference type="NCBI Taxonomy" id="1069985"/>
    <lineage>
        <taxon>Bacteria</taxon>
        <taxon>Pseudomonadati</taxon>
        <taxon>Bacteroidota</taxon>
        <taxon>Sphingobacteriia</taxon>
        <taxon>Sphingobacteriales</taxon>
        <taxon>Sphingobacteriaceae</taxon>
        <taxon>Pedobacter</taxon>
    </lineage>
</organism>
<dbReference type="OrthoDB" id="771497at2"/>
<accession>A0A0C1DA68</accession>
<evidence type="ECO:0000313" key="2">
    <source>
        <dbReference type="EMBL" id="KIA90830.1"/>
    </source>
</evidence>